<gene>
    <name evidence="2" type="ORF">Syun_028296</name>
</gene>
<dbReference type="AlphaFoldDB" id="A0AAP0EH35"/>
<feature type="region of interest" description="Disordered" evidence="1">
    <location>
        <begin position="1"/>
        <end position="22"/>
    </location>
</feature>
<evidence type="ECO:0000256" key="1">
    <source>
        <dbReference type="SAM" id="MobiDB-lite"/>
    </source>
</evidence>
<keyword evidence="3" id="KW-1185">Reference proteome</keyword>
<sequence length="109" mass="11971">MELVKEVVPSTSIDDESSTSFNNHSSSLLAVAPTPNHQRGAAPPAIIEVKKGGGNIEKIITRLRANAGRLIRLEAKKKKLQICMLSKFTNSVAAELKASKFFWRSTFMD</sequence>
<dbReference type="Proteomes" id="UP001420932">
    <property type="component" value="Unassembled WGS sequence"/>
</dbReference>
<reference evidence="2 3" key="1">
    <citation type="submission" date="2024-01" db="EMBL/GenBank/DDBJ databases">
        <title>Genome assemblies of Stephania.</title>
        <authorList>
            <person name="Yang L."/>
        </authorList>
    </citation>
    <scope>NUCLEOTIDE SEQUENCE [LARGE SCALE GENOMIC DNA]</scope>
    <source>
        <strain evidence="2">YNDBR</strain>
        <tissue evidence="2">Leaf</tissue>
    </source>
</reference>
<dbReference type="EMBL" id="JBBNAF010000012">
    <property type="protein sequence ID" value="KAK9093385.1"/>
    <property type="molecule type" value="Genomic_DNA"/>
</dbReference>
<protein>
    <submittedName>
        <fullName evidence="2">Uncharacterized protein</fullName>
    </submittedName>
</protein>
<organism evidence="2 3">
    <name type="scientific">Stephania yunnanensis</name>
    <dbReference type="NCBI Taxonomy" id="152371"/>
    <lineage>
        <taxon>Eukaryota</taxon>
        <taxon>Viridiplantae</taxon>
        <taxon>Streptophyta</taxon>
        <taxon>Embryophyta</taxon>
        <taxon>Tracheophyta</taxon>
        <taxon>Spermatophyta</taxon>
        <taxon>Magnoliopsida</taxon>
        <taxon>Ranunculales</taxon>
        <taxon>Menispermaceae</taxon>
        <taxon>Menispermoideae</taxon>
        <taxon>Cissampelideae</taxon>
        <taxon>Stephania</taxon>
    </lineage>
</organism>
<proteinExistence type="predicted"/>
<accession>A0AAP0EH35</accession>
<name>A0AAP0EH35_9MAGN</name>
<comment type="caution">
    <text evidence="2">The sequence shown here is derived from an EMBL/GenBank/DDBJ whole genome shotgun (WGS) entry which is preliminary data.</text>
</comment>
<evidence type="ECO:0000313" key="2">
    <source>
        <dbReference type="EMBL" id="KAK9093385.1"/>
    </source>
</evidence>
<evidence type="ECO:0000313" key="3">
    <source>
        <dbReference type="Proteomes" id="UP001420932"/>
    </source>
</evidence>